<keyword evidence="3" id="KW-0560">Oxidoreductase</keyword>
<dbReference type="SUPFAM" id="SSF51905">
    <property type="entry name" value="FAD/NAD(P)-binding domain"/>
    <property type="match status" value="1"/>
</dbReference>
<evidence type="ECO:0000256" key="1">
    <source>
        <dbReference type="ARBA" id="ARBA00022630"/>
    </source>
</evidence>
<sequence>MGGLCMAVQLRRVGIDSFVMLEKEDEIGGTWRDNTYPGSGCDVPSHLYSFSFEPKVNWSRKFALQPEILDYMKHVTRKYGLRPFIRFNTEVDEARFDEAAGLWRIRTRAGEEITANVVVSGTGQLNRPFTPDLPGIESFAGKAFHSARWDQSVDLQGKNVAVIGNGASAIQFVPQIAPKAKKLTVFQRSANWIVPKADRPYTDFEQRMFRRFPWLVKLHRLQIYLRLELNYLAFVRGSFFGKLFEKASLKELEAHIKDPELRAKLTPDYPAGCKRILLSNDWFPTMARENVDVCTSHVEKVTSDAIVTRDGVSHPTDVIIYSTGFVTTTFLAPMKVVGRNNVDLNTAWANGAEAHRGVAIAGFPNFFMLYGPNTNLGHNSIIFMIECQVNYIMQCLGALRNPKVRYIDVKKEAEDAFNRDLQEDMQSTVWAAGCSSWYKTADGKVTNNWSSFTAKYWWQMRHPDFAEYRVVG</sequence>
<dbReference type="InterPro" id="IPR036188">
    <property type="entry name" value="FAD/NAD-bd_sf"/>
</dbReference>
<proteinExistence type="predicted"/>
<evidence type="ECO:0000256" key="2">
    <source>
        <dbReference type="ARBA" id="ARBA00022827"/>
    </source>
</evidence>
<reference evidence="4 5" key="1">
    <citation type="submission" date="2019-09" db="EMBL/GenBank/DDBJ databases">
        <title>Parvibaculum sedimenti sp. nov., isolated from sediment.</title>
        <authorList>
            <person name="Wang Y."/>
        </authorList>
    </citation>
    <scope>NUCLEOTIDE SEQUENCE [LARGE SCALE GENOMIC DNA]</scope>
    <source>
        <strain evidence="4 5">HXT-9</strain>
    </source>
</reference>
<dbReference type="EMBL" id="WESC01000003">
    <property type="protein sequence ID" value="KAB7741760.1"/>
    <property type="molecule type" value="Genomic_DNA"/>
</dbReference>
<dbReference type="PANTHER" id="PTHR42877:SF4">
    <property type="entry name" value="FAD_NAD(P)-BINDING DOMAIN-CONTAINING PROTEIN-RELATED"/>
    <property type="match status" value="1"/>
</dbReference>
<keyword evidence="4" id="KW-0503">Monooxygenase</keyword>
<comment type="caution">
    <text evidence="4">The sequence shown here is derived from an EMBL/GenBank/DDBJ whole genome shotgun (WGS) entry which is preliminary data.</text>
</comment>
<dbReference type="PANTHER" id="PTHR42877">
    <property type="entry name" value="L-ORNITHINE N(5)-MONOOXYGENASE-RELATED"/>
    <property type="match status" value="1"/>
</dbReference>
<dbReference type="InterPro" id="IPR051209">
    <property type="entry name" value="FAD-bind_Monooxygenase_sf"/>
</dbReference>
<dbReference type="GO" id="GO:0050661">
    <property type="term" value="F:NADP binding"/>
    <property type="evidence" value="ECO:0007669"/>
    <property type="project" value="InterPro"/>
</dbReference>
<protein>
    <submittedName>
        <fullName evidence="4">SidA/IucD/PvdA family monooxygenase</fullName>
    </submittedName>
</protein>
<keyword evidence="1" id="KW-0285">Flavoprotein</keyword>
<dbReference type="InterPro" id="IPR020946">
    <property type="entry name" value="Flavin_mOase-like"/>
</dbReference>
<gene>
    <name evidence="4" type="ORF">F2P47_03845</name>
</gene>
<dbReference type="Gene3D" id="3.50.50.60">
    <property type="entry name" value="FAD/NAD(P)-binding domain"/>
    <property type="match status" value="2"/>
</dbReference>
<evidence type="ECO:0000313" key="5">
    <source>
        <dbReference type="Proteomes" id="UP000468901"/>
    </source>
</evidence>
<dbReference type="GO" id="GO:0004499">
    <property type="term" value="F:N,N-dimethylaniline monooxygenase activity"/>
    <property type="evidence" value="ECO:0007669"/>
    <property type="project" value="InterPro"/>
</dbReference>
<evidence type="ECO:0000256" key="3">
    <source>
        <dbReference type="ARBA" id="ARBA00023002"/>
    </source>
</evidence>
<dbReference type="Pfam" id="PF00743">
    <property type="entry name" value="FMO-like"/>
    <property type="match status" value="1"/>
</dbReference>
<dbReference type="GO" id="GO:0050660">
    <property type="term" value="F:flavin adenine dinucleotide binding"/>
    <property type="evidence" value="ECO:0007669"/>
    <property type="project" value="InterPro"/>
</dbReference>
<organism evidence="4 5">
    <name type="scientific">Parvibaculum sedimenti</name>
    <dbReference type="NCBI Taxonomy" id="2608632"/>
    <lineage>
        <taxon>Bacteria</taxon>
        <taxon>Pseudomonadati</taxon>
        <taxon>Pseudomonadota</taxon>
        <taxon>Alphaproteobacteria</taxon>
        <taxon>Hyphomicrobiales</taxon>
        <taxon>Parvibaculaceae</taxon>
        <taxon>Parvibaculum</taxon>
    </lineage>
</organism>
<accession>A0A6N6VPC2</accession>
<name>A0A6N6VPC2_9HYPH</name>
<keyword evidence="5" id="KW-1185">Reference proteome</keyword>
<keyword evidence="2" id="KW-0274">FAD</keyword>
<dbReference type="AlphaFoldDB" id="A0A6N6VPC2"/>
<dbReference type="Proteomes" id="UP000468901">
    <property type="component" value="Unassembled WGS sequence"/>
</dbReference>
<evidence type="ECO:0000313" key="4">
    <source>
        <dbReference type="EMBL" id="KAB7741760.1"/>
    </source>
</evidence>